<evidence type="ECO:0000256" key="2">
    <source>
        <dbReference type="SAM" id="MobiDB-lite"/>
    </source>
</evidence>
<dbReference type="HOGENOM" id="CLU_643192_0_0_1"/>
<name>L1J8G6_GUITC</name>
<reference evidence="3 5" key="1">
    <citation type="journal article" date="2012" name="Nature">
        <title>Algal genomes reveal evolutionary mosaicism and the fate of nucleomorphs.</title>
        <authorList>
            <consortium name="DOE Joint Genome Institute"/>
            <person name="Curtis B.A."/>
            <person name="Tanifuji G."/>
            <person name="Burki F."/>
            <person name="Gruber A."/>
            <person name="Irimia M."/>
            <person name="Maruyama S."/>
            <person name="Arias M.C."/>
            <person name="Ball S.G."/>
            <person name="Gile G.H."/>
            <person name="Hirakawa Y."/>
            <person name="Hopkins J.F."/>
            <person name="Kuo A."/>
            <person name="Rensing S.A."/>
            <person name="Schmutz J."/>
            <person name="Symeonidi A."/>
            <person name="Elias M."/>
            <person name="Eveleigh R.J."/>
            <person name="Herman E.K."/>
            <person name="Klute M.J."/>
            <person name="Nakayama T."/>
            <person name="Obornik M."/>
            <person name="Reyes-Prieto A."/>
            <person name="Armbrust E.V."/>
            <person name="Aves S.J."/>
            <person name="Beiko R.G."/>
            <person name="Coutinho P."/>
            <person name="Dacks J.B."/>
            <person name="Durnford D.G."/>
            <person name="Fast N.M."/>
            <person name="Green B.R."/>
            <person name="Grisdale C.J."/>
            <person name="Hempel F."/>
            <person name="Henrissat B."/>
            <person name="Hoppner M.P."/>
            <person name="Ishida K."/>
            <person name="Kim E."/>
            <person name="Koreny L."/>
            <person name="Kroth P.G."/>
            <person name="Liu Y."/>
            <person name="Malik S.B."/>
            <person name="Maier U.G."/>
            <person name="McRose D."/>
            <person name="Mock T."/>
            <person name="Neilson J.A."/>
            <person name="Onodera N.T."/>
            <person name="Poole A.M."/>
            <person name="Pritham E.J."/>
            <person name="Richards T.A."/>
            <person name="Rocap G."/>
            <person name="Roy S.W."/>
            <person name="Sarai C."/>
            <person name="Schaack S."/>
            <person name="Shirato S."/>
            <person name="Slamovits C.H."/>
            <person name="Spencer D.F."/>
            <person name="Suzuki S."/>
            <person name="Worden A.Z."/>
            <person name="Zauner S."/>
            <person name="Barry K."/>
            <person name="Bell C."/>
            <person name="Bharti A.K."/>
            <person name="Crow J.A."/>
            <person name="Grimwood J."/>
            <person name="Kramer R."/>
            <person name="Lindquist E."/>
            <person name="Lucas S."/>
            <person name="Salamov A."/>
            <person name="McFadden G.I."/>
            <person name="Lane C.E."/>
            <person name="Keeling P.J."/>
            <person name="Gray M.W."/>
            <person name="Grigoriev I.V."/>
            <person name="Archibald J.M."/>
        </authorList>
    </citation>
    <scope>NUCLEOTIDE SEQUENCE</scope>
    <source>
        <strain evidence="3 5">CCMP2712</strain>
    </source>
</reference>
<evidence type="ECO:0000313" key="5">
    <source>
        <dbReference type="Proteomes" id="UP000011087"/>
    </source>
</evidence>
<keyword evidence="1" id="KW-0175">Coiled coil</keyword>
<feature type="coiled-coil region" evidence="1">
    <location>
        <begin position="264"/>
        <end position="298"/>
    </location>
</feature>
<protein>
    <submittedName>
        <fullName evidence="3 4">Uncharacterized protein</fullName>
    </submittedName>
</protein>
<accession>L1J8G6</accession>
<reference evidence="4" key="3">
    <citation type="submission" date="2015-06" db="UniProtKB">
        <authorList>
            <consortium name="EnsemblProtists"/>
        </authorList>
    </citation>
    <scope>IDENTIFICATION</scope>
</reference>
<organism evidence="3">
    <name type="scientific">Guillardia theta (strain CCMP2712)</name>
    <name type="common">Cryptophyte</name>
    <dbReference type="NCBI Taxonomy" id="905079"/>
    <lineage>
        <taxon>Eukaryota</taxon>
        <taxon>Cryptophyceae</taxon>
        <taxon>Pyrenomonadales</taxon>
        <taxon>Geminigeraceae</taxon>
        <taxon>Guillardia</taxon>
    </lineage>
</organism>
<reference evidence="5" key="2">
    <citation type="submission" date="2012-11" db="EMBL/GenBank/DDBJ databases">
        <authorList>
            <person name="Kuo A."/>
            <person name="Curtis B.A."/>
            <person name="Tanifuji G."/>
            <person name="Burki F."/>
            <person name="Gruber A."/>
            <person name="Irimia M."/>
            <person name="Maruyama S."/>
            <person name="Arias M.C."/>
            <person name="Ball S.G."/>
            <person name="Gile G.H."/>
            <person name="Hirakawa Y."/>
            <person name="Hopkins J.F."/>
            <person name="Rensing S.A."/>
            <person name="Schmutz J."/>
            <person name="Symeonidi A."/>
            <person name="Elias M."/>
            <person name="Eveleigh R.J."/>
            <person name="Herman E.K."/>
            <person name="Klute M.J."/>
            <person name="Nakayama T."/>
            <person name="Obornik M."/>
            <person name="Reyes-Prieto A."/>
            <person name="Armbrust E.V."/>
            <person name="Aves S.J."/>
            <person name="Beiko R.G."/>
            <person name="Coutinho P."/>
            <person name="Dacks J.B."/>
            <person name="Durnford D.G."/>
            <person name="Fast N.M."/>
            <person name="Green B.R."/>
            <person name="Grisdale C."/>
            <person name="Hempe F."/>
            <person name="Henrissat B."/>
            <person name="Hoppner M.P."/>
            <person name="Ishida K.-I."/>
            <person name="Kim E."/>
            <person name="Koreny L."/>
            <person name="Kroth P.G."/>
            <person name="Liu Y."/>
            <person name="Malik S.-B."/>
            <person name="Maier U.G."/>
            <person name="McRose D."/>
            <person name="Mock T."/>
            <person name="Neilson J.A."/>
            <person name="Onodera N.T."/>
            <person name="Poole A.M."/>
            <person name="Pritham E.J."/>
            <person name="Richards T.A."/>
            <person name="Rocap G."/>
            <person name="Roy S.W."/>
            <person name="Sarai C."/>
            <person name="Schaack S."/>
            <person name="Shirato S."/>
            <person name="Slamovits C.H."/>
            <person name="Spencer D.F."/>
            <person name="Suzuki S."/>
            <person name="Worden A.Z."/>
            <person name="Zauner S."/>
            <person name="Barry K."/>
            <person name="Bell C."/>
            <person name="Bharti A.K."/>
            <person name="Crow J.A."/>
            <person name="Grimwood J."/>
            <person name="Kramer R."/>
            <person name="Lindquist E."/>
            <person name="Lucas S."/>
            <person name="Salamov A."/>
            <person name="McFadden G.I."/>
            <person name="Lane C.E."/>
            <person name="Keeling P.J."/>
            <person name="Gray M.W."/>
            <person name="Grigoriev I.V."/>
            <person name="Archibald J.M."/>
        </authorList>
    </citation>
    <scope>NUCLEOTIDE SEQUENCE</scope>
    <source>
        <strain evidence="5">CCMP2712</strain>
    </source>
</reference>
<dbReference type="AlphaFoldDB" id="L1J8G6"/>
<gene>
    <name evidence="3" type="ORF">GUITHDRAFT_109412</name>
</gene>
<dbReference type="GeneID" id="17301314"/>
<evidence type="ECO:0000313" key="4">
    <source>
        <dbReference type="EnsemblProtists" id="EKX44637"/>
    </source>
</evidence>
<evidence type="ECO:0000256" key="1">
    <source>
        <dbReference type="SAM" id="Coils"/>
    </source>
</evidence>
<proteinExistence type="predicted"/>
<dbReference type="EMBL" id="JH993003">
    <property type="protein sequence ID" value="EKX44637.1"/>
    <property type="molecule type" value="Genomic_DNA"/>
</dbReference>
<dbReference type="KEGG" id="gtt:GUITHDRAFT_109412"/>
<feature type="coiled-coil region" evidence="1">
    <location>
        <begin position="33"/>
        <end position="131"/>
    </location>
</feature>
<keyword evidence="5" id="KW-1185">Reference proteome</keyword>
<dbReference type="EnsemblProtists" id="EKX44637">
    <property type="protein sequence ID" value="EKX44637"/>
    <property type="gene ID" value="GUITHDRAFT_109412"/>
</dbReference>
<evidence type="ECO:0000313" key="3">
    <source>
        <dbReference type="EMBL" id="EKX44637.1"/>
    </source>
</evidence>
<dbReference type="RefSeq" id="XP_005831617.1">
    <property type="nucleotide sequence ID" value="XM_005831560.1"/>
</dbReference>
<dbReference type="PaxDb" id="55529-EKX44637"/>
<sequence>MAETELDSSSFSRRITPWRSGPPGVHVTRSSELNVLDLENAQLVEKLKREEKMKDSALQACLLARQAKQAAEEEASRLASRLQDAERTRLKDTTAEARGLQEEILRLRAALHDAENSVVQVSEDLRKAQEAGKEIKNKFLDQFDELQQECTRILVESHGRERIDGLLVENEALRLAASKFADADSKLLAQLESAESRCMMLEAMQIVQEINNSIPSPRERKDVVKATLDSVKKAKGKATYLLPLLTSMEEVCKADASVQCDLSVETRQKEIDELRQMVKKAQAERDDATWEIERLVQDKKNISRSFETQIRELRRSLQQSANDHGGFIMSKGCLLMSCVRLEAENQDLRLSLADESKKNANVQLKKELKAAEKQLQGARAEIEQLKAKANKATSLNHKLLPHLIVLMAEEVKNGKPLDVLHKSDYLK</sequence>
<feature type="region of interest" description="Disordered" evidence="2">
    <location>
        <begin position="1"/>
        <end position="26"/>
    </location>
</feature>
<dbReference type="Proteomes" id="UP000011087">
    <property type="component" value="Unassembled WGS sequence"/>
</dbReference>
<feature type="coiled-coil region" evidence="1">
    <location>
        <begin position="338"/>
        <end position="395"/>
    </location>
</feature>